<dbReference type="EMBL" id="BFEA01000023">
    <property type="protein sequence ID" value="GBG61879.1"/>
    <property type="molecule type" value="Genomic_DNA"/>
</dbReference>
<organism evidence="3 4">
    <name type="scientific">Chara braunii</name>
    <name type="common">Braun's stonewort</name>
    <dbReference type="NCBI Taxonomy" id="69332"/>
    <lineage>
        <taxon>Eukaryota</taxon>
        <taxon>Viridiplantae</taxon>
        <taxon>Streptophyta</taxon>
        <taxon>Charophyceae</taxon>
        <taxon>Charales</taxon>
        <taxon>Characeae</taxon>
        <taxon>Chara</taxon>
    </lineage>
</organism>
<feature type="transmembrane region" description="Helical" evidence="2">
    <location>
        <begin position="612"/>
        <end position="640"/>
    </location>
</feature>
<feature type="transmembrane region" description="Helical" evidence="2">
    <location>
        <begin position="549"/>
        <end position="567"/>
    </location>
</feature>
<feature type="region of interest" description="Disordered" evidence="1">
    <location>
        <begin position="349"/>
        <end position="422"/>
    </location>
</feature>
<feature type="compositionally biased region" description="Basic residues" evidence="1">
    <location>
        <begin position="666"/>
        <end position="679"/>
    </location>
</feature>
<dbReference type="OrthoDB" id="1936312at2759"/>
<evidence type="ECO:0000313" key="4">
    <source>
        <dbReference type="Proteomes" id="UP000265515"/>
    </source>
</evidence>
<name>A0A388JVN8_CHABU</name>
<keyword evidence="2" id="KW-0812">Transmembrane</keyword>
<comment type="caution">
    <text evidence="3">The sequence shown here is derived from an EMBL/GenBank/DDBJ whole genome shotgun (WGS) entry which is preliminary data.</text>
</comment>
<dbReference type="Proteomes" id="UP000265515">
    <property type="component" value="Unassembled WGS sequence"/>
</dbReference>
<proteinExistence type="predicted"/>
<keyword evidence="2" id="KW-1133">Transmembrane helix</keyword>
<feature type="transmembrane region" description="Helical" evidence="2">
    <location>
        <begin position="192"/>
        <end position="213"/>
    </location>
</feature>
<feature type="compositionally biased region" description="Low complexity" evidence="1">
    <location>
        <begin position="378"/>
        <end position="409"/>
    </location>
</feature>
<evidence type="ECO:0000256" key="2">
    <source>
        <dbReference type="SAM" id="Phobius"/>
    </source>
</evidence>
<dbReference type="Gramene" id="GBG61879">
    <property type="protein sequence ID" value="GBG61879"/>
    <property type="gene ID" value="CBR_g23830"/>
</dbReference>
<dbReference type="PANTHER" id="PTHR34677:SF3">
    <property type="entry name" value="BACTERIAL IG-LIKE DOMAIN-CONTAINING PROTEIN"/>
    <property type="match status" value="1"/>
</dbReference>
<evidence type="ECO:0000256" key="1">
    <source>
        <dbReference type="SAM" id="MobiDB-lite"/>
    </source>
</evidence>
<feature type="transmembrane region" description="Helical" evidence="2">
    <location>
        <begin position="234"/>
        <end position="251"/>
    </location>
</feature>
<sequence>MQGVLGHLQIFAMTKDLTVNLPPQYVQMAESFAWVNFNLPVPWERTARSDMKVSGKENGTLDNTRTTATLQAQDLRTAARTGGRRLFGMLQMSHLSSDTIGHPSPRFLLPATESNAAITSPNDADVGTAPSSDSPPNLLDELGDQNQGQSANSTGSDASTSLMQSYNDRVQAFSDSQLEDFRNKGWDKFFQVLFWFAVAAVLLITLHMCVLAYMQKKQMKMRGLFAIPRPEMQLLMLGLPTWASVAATLTACGSDSALTTGVLMMCMMVLTVVVAAFYVLWWRVITCRDAEFEVTIDREPKSLMPRVIDTIVGPKTESEWKVNKGGVDPLFVDRWGALFEDLKGPMNAAPLPSSSPACPSQQRSMQAPNDVETGTAGGAADRSSGSSSTSTISGPGSSSMLQSSGQASGRNGGLSTEFSGSCEIEPRSGHLLTLSPLPEGVQSSEITERFRRYMAAEGAVSYANGVAPWEARKPFPEQGDAAVARSQEQEETTIQSRGKRVWLLVRKKARLDALPRNEMRQMYVVVDLSIKMMVGILIAAFSGRDNDPAELVILLILFTIQGLWVVFLKPFICRGRHVVEVLSIAGEVVQIILGLVLSGRQAEEAKKTQSRIMGYVMLGIQALIMGSQLLNHWFALLLQLKTVIVKLMKRSWAGVNTVGRYARKIHRPSIPRPKSHRPKSQNLSSERLVRPGSASWCASPASSFGLPTPTSSSEMNPQQEQGQVQDSCASCELHAPTFSLLDMDGPMPACESPEPFGTMSSASSVSGVSTAQPQQTGDHLFISSTGAMRWSLPALVEVDEDQLSHSGQSSAP</sequence>
<feature type="transmembrane region" description="Helical" evidence="2">
    <location>
        <begin position="257"/>
        <end position="281"/>
    </location>
</feature>
<protein>
    <recommendedName>
        <fullName evidence="5">TRP C-terminal domain-containing protein</fullName>
    </recommendedName>
</protein>
<feature type="compositionally biased region" description="Low complexity" evidence="1">
    <location>
        <begin position="349"/>
        <end position="360"/>
    </location>
</feature>
<keyword evidence="2" id="KW-0472">Membrane</keyword>
<dbReference type="PANTHER" id="PTHR34677">
    <property type="match status" value="1"/>
</dbReference>
<feature type="transmembrane region" description="Helical" evidence="2">
    <location>
        <begin position="522"/>
        <end position="543"/>
    </location>
</feature>
<feature type="region of interest" description="Disordered" evidence="1">
    <location>
        <begin position="118"/>
        <end position="160"/>
    </location>
</feature>
<evidence type="ECO:0000313" key="3">
    <source>
        <dbReference type="EMBL" id="GBG61879.1"/>
    </source>
</evidence>
<feature type="compositionally biased region" description="Polar residues" evidence="1">
    <location>
        <begin position="144"/>
        <end position="160"/>
    </location>
</feature>
<evidence type="ECO:0008006" key="5">
    <source>
        <dbReference type="Google" id="ProtNLM"/>
    </source>
</evidence>
<reference evidence="3 4" key="1">
    <citation type="journal article" date="2018" name="Cell">
        <title>The Chara Genome: Secondary Complexity and Implications for Plant Terrestrialization.</title>
        <authorList>
            <person name="Nishiyama T."/>
            <person name="Sakayama H."/>
            <person name="Vries J.D."/>
            <person name="Buschmann H."/>
            <person name="Saint-Marcoux D."/>
            <person name="Ullrich K.K."/>
            <person name="Haas F.B."/>
            <person name="Vanderstraeten L."/>
            <person name="Becker D."/>
            <person name="Lang D."/>
            <person name="Vosolsobe S."/>
            <person name="Rombauts S."/>
            <person name="Wilhelmsson P.K.I."/>
            <person name="Janitza P."/>
            <person name="Kern R."/>
            <person name="Heyl A."/>
            <person name="Rumpler F."/>
            <person name="Villalobos L.I.A.C."/>
            <person name="Clay J.M."/>
            <person name="Skokan R."/>
            <person name="Toyoda A."/>
            <person name="Suzuki Y."/>
            <person name="Kagoshima H."/>
            <person name="Schijlen E."/>
            <person name="Tajeshwar N."/>
            <person name="Catarino B."/>
            <person name="Hetherington A.J."/>
            <person name="Saltykova A."/>
            <person name="Bonnot C."/>
            <person name="Breuninger H."/>
            <person name="Symeonidi A."/>
            <person name="Radhakrishnan G.V."/>
            <person name="Van Nieuwerburgh F."/>
            <person name="Deforce D."/>
            <person name="Chang C."/>
            <person name="Karol K.G."/>
            <person name="Hedrich R."/>
            <person name="Ulvskov P."/>
            <person name="Glockner G."/>
            <person name="Delwiche C.F."/>
            <person name="Petrasek J."/>
            <person name="Van de Peer Y."/>
            <person name="Friml J."/>
            <person name="Beilby M."/>
            <person name="Dolan L."/>
            <person name="Kohara Y."/>
            <person name="Sugano S."/>
            <person name="Fujiyama A."/>
            <person name="Delaux P.-M."/>
            <person name="Quint M."/>
            <person name="TheiBen G."/>
            <person name="Hagemann M."/>
            <person name="Harholt J."/>
            <person name="Dunand C."/>
            <person name="Zachgo S."/>
            <person name="Langdale J."/>
            <person name="Maumus F."/>
            <person name="Straeten D.V.D."/>
            <person name="Gould S.B."/>
            <person name="Rensing S.A."/>
        </authorList>
    </citation>
    <scope>NUCLEOTIDE SEQUENCE [LARGE SCALE GENOMIC DNA]</scope>
    <source>
        <strain evidence="3 4">S276</strain>
    </source>
</reference>
<accession>A0A388JVN8</accession>
<keyword evidence="4" id="KW-1185">Reference proteome</keyword>
<feature type="region of interest" description="Disordered" evidence="1">
    <location>
        <begin position="666"/>
        <end position="688"/>
    </location>
</feature>
<dbReference type="AlphaFoldDB" id="A0A388JVN8"/>
<gene>
    <name evidence="3" type="ORF">CBR_g23830</name>
</gene>